<reference evidence="7" key="1">
    <citation type="journal article" date="2019" name="Int. J. Syst. Evol. Microbiol.">
        <title>The Global Catalogue of Microorganisms (GCM) 10K type strain sequencing project: providing services to taxonomists for standard genome sequencing and annotation.</title>
        <authorList>
            <consortium name="The Broad Institute Genomics Platform"/>
            <consortium name="The Broad Institute Genome Sequencing Center for Infectious Disease"/>
            <person name="Wu L."/>
            <person name="Ma J."/>
        </authorList>
    </citation>
    <scope>NUCLEOTIDE SEQUENCE [LARGE SCALE GENOMIC DNA]</scope>
    <source>
        <strain evidence="7">JCM 18303</strain>
    </source>
</reference>
<dbReference type="RefSeq" id="WP_185059942.1">
    <property type="nucleotide sequence ID" value="NZ_BAABJP010000058.1"/>
</dbReference>
<dbReference type="InterPro" id="IPR001077">
    <property type="entry name" value="COMT_C"/>
</dbReference>
<dbReference type="InterPro" id="IPR036390">
    <property type="entry name" value="WH_DNA-bd_sf"/>
</dbReference>
<evidence type="ECO:0000256" key="1">
    <source>
        <dbReference type="ARBA" id="ARBA00022603"/>
    </source>
</evidence>
<evidence type="ECO:0000313" key="6">
    <source>
        <dbReference type="EMBL" id="GAA5174128.1"/>
    </source>
</evidence>
<evidence type="ECO:0000259" key="4">
    <source>
        <dbReference type="Pfam" id="PF00891"/>
    </source>
</evidence>
<evidence type="ECO:0000256" key="2">
    <source>
        <dbReference type="ARBA" id="ARBA00022679"/>
    </source>
</evidence>
<feature type="domain" description="O-methyltransferase C-terminal" evidence="4">
    <location>
        <begin position="118"/>
        <end position="324"/>
    </location>
</feature>
<sequence length="362" mass="38371">MSHPEAVNTLMRMADLLAPNAIRVAATLELVDHIDDGADTAPVLAERTRTDPVMLGKLLRVLAELRLLERSQGEDLDHDRYRVAELGAPLRRAHPYSVGRYLSSTGLFGRAELGLVGLLETIRSGVPAYRAAFGREYWEDVNNDPAFADALRVEGARDIGWDAEVIIDSYDWSSVGSVTDVGGNNGTLLIALLRAHPHLRGTVLDLPGNARLAEGKLQAAGLTDRARAVAGSFFDPLPGGSDVYLLSGILGDWRDEDAVLILGRCAEAAVATGPGGRVLLADIKLEVPVGDLTSATLDLSLASTVPAPLRTPAQLAALAERAGLAVSWTGPETPLRSLLELRAAHVPGQRNSIEGDGSVVAV</sequence>
<dbReference type="InterPro" id="IPR036388">
    <property type="entry name" value="WH-like_DNA-bd_sf"/>
</dbReference>
<dbReference type="PROSITE" id="PS51683">
    <property type="entry name" value="SAM_OMT_II"/>
    <property type="match status" value="1"/>
</dbReference>
<dbReference type="Pfam" id="PF00891">
    <property type="entry name" value="Methyltransf_2"/>
    <property type="match status" value="1"/>
</dbReference>
<dbReference type="SUPFAM" id="SSF46785">
    <property type="entry name" value="Winged helix' DNA-binding domain"/>
    <property type="match status" value="1"/>
</dbReference>
<dbReference type="Gene3D" id="1.10.287.1350">
    <property type="match status" value="1"/>
</dbReference>
<dbReference type="InterPro" id="IPR029063">
    <property type="entry name" value="SAM-dependent_MTases_sf"/>
</dbReference>
<protein>
    <recommendedName>
        <fullName evidence="8">O-methyltransferase</fullName>
    </recommendedName>
</protein>
<dbReference type="Proteomes" id="UP001428817">
    <property type="component" value="Unassembled WGS sequence"/>
</dbReference>
<dbReference type="InterPro" id="IPR016461">
    <property type="entry name" value="COMT-like"/>
</dbReference>
<feature type="domain" description="O-methyltransferase dimerisation" evidence="5">
    <location>
        <begin position="16"/>
        <end position="87"/>
    </location>
</feature>
<organism evidence="6 7">
    <name type="scientific">Pseudonocardia eucalypti</name>
    <dbReference type="NCBI Taxonomy" id="648755"/>
    <lineage>
        <taxon>Bacteria</taxon>
        <taxon>Bacillati</taxon>
        <taxon>Actinomycetota</taxon>
        <taxon>Actinomycetes</taxon>
        <taxon>Pseudonocardiales</taxon>
        <taxon>Pseudonocardiaceae</taxon>
        <taxon>Pseudonocardia</taxon>
    </lineage>
</organism>
<keyword evidence="3" id="KW-0949">S-adenosyl-L-methionine</keyword>
<evidence type="ECO:0000313" key="7">
    <source>
        <dbReference type="Proteomes" id="UP001428817"/>
    </source>
</evidence>
<keyword evidence="7" id="KW-1185">Reference proteome</keyword>
<dbReference type="InterPro" id="IPR012967">
    <property type="entry name" value="COMT_dimerisation"/>
</dbReference>
<dbReference type="PANTHER" id="PTHR43712:SF2">
    <property type="entry name" value="O-METHYLTRANSFERASE CICE"/>
    <property type="match status" value="1"/>
</dbReference>
<evidence type="ECO:0000256" key="3">
    <source>
        <dbReference type="ARBA" id="ARBA00022691"/>
    </source>
</evidence>
<accession>A0ABP9RAM7</accession>
<evidence type="ECO:0008006" key="8">
    <source>
        <dbReference type="Google" id="ProtNLM"/>
    </source>
</evidence>
<keyword evidence="1" id="KW-0489">Methyltransferase</keyword>
<dbReference type="PANTHER" id="PTHR43712">
    <property type="entry name" value="PUTATIVE (AFU_ORTHOLOGUE AFUA_4G14580)-RELATED"/>
    <property type="match status" value="1"/>
</dbReference>
<dbReference type="SUPFAM" id="SSF53335">
    <property type="entry name" value="S-adenosyl-L-methionine-dependent methyltransferases"/>
    <property type="match status" value="1"/>
</dbReference>
<evidence type="ECO:0000259" key="5">
    <source>
        <dbReference type="Pfam" id="PF08100"/>
    </source>
</evidence>
<dbReference type="PIRSF" id="PIRSF005739">
    <property type="entry name" value="O-mtase"/>
    <property type="match status" value="1"/>
</dbReference>
<keyword evidence="2" id="KW-0808">Transferase</keyword>
<dbReference type="Pfam" id="PF08100">
    <property type="entry name" value="Dimerisation"/>
    <property type="match status" value="1"/>
</dbReference>
<comment type="caution">
    <text evidence="6">The sequence shown here is derived from an EMBL/GenBank/DDBJ whole genome shotgun (WGS) entry which is preliminary data.</text>
</comment>
<proteinExistence type="predicted"/>
<dbReference type="Gene3D" id="1.10.10.10">
    <property type="entry name" value="Winged helix-like DNA-binding domain superfamily/Winged helix DNA-binding domain"/>
    <property type="match status" value="1"/>
</dbReference>
<dbReference type="Gene3D" id="3.40.50.150">
    <property type="entry name" value="Vaccinia Virus protein VP39"/>
    <property type="match status" value="1"/>
</dbReference>
<gene>
    <name evidence="6" type="ORF">GCM10023321_77330</name>
</gene>
<name>A0ABP9RAM7_9PSEU</name>
<dbReference type="EMBL" id="BAABJP010000058">
    <property type="protein sequence ID" value="GAA5174128.1"/>
    <property type="molecule type" value="Genomic_DNA"/>
</dbReference>